<dbReference type="EMBL" id="KV419501">
    <property type="protein sequence ID" value="KZS86439.1"/>
    <property type="molecule type" value="Genomic_DNA"/>
</dbReference>
<feature type="region of interest" description="Disordered" evidence="1">
    <location>
        <begin position="19"/>
        <end position="65"/>
    </location>
</feature>
<name>A0A164M7F3_9AGAM</name>
<protein>
    <submittedName>
        <fullName evidence="2">Uncharacterized protein</fullName>
    </submittedName>
</protein>
<gene>
    <name evidence="2" type="ORF">SISNIDRAFT_471790</name>
</gene>
<keyword evidence="3" id="KW-1185">Reference proteome</keyword>
<sequence>MPPLKETCKAEAAIQGEFVSEEPVVRESEPQKSNVSSSASIDDGPFRRNGRRGDNATRHACVNGGKTQRSVSAELRTSWRTSRFPIWALKTQCCVEAAVTAPRRDPPVQAEDESAQTFTSFNMSRDAARVIQDAVGPLGVLPICSGGHPRLFYDLKTQQHALST</sequence>
<proteinExistence type="predicted"/>
<dbReference type="Proteomes" id="UP000076722">
    <property type="component" value="Unassembled WGS sequence"/>
</dbReference>
<organism evidence="2 3">
    <name type="scientific">Sistotremastrum niveocremeum HHB9708</name>
    <dbReference type="NCBI Taxonomy" id="1314777"/>
    <lineage>
        <taxon>Eukaryota</taxon>
        <taxon>Fungi</taxon>
        <taxon>Dikarya</taxon>
        <taxon>Basidiomycota</taxon>
        <taxon>Agaricomycotina</taxon>
        <taxon>Agaricomycetes</taxon>
        <taxon>Sistotremastrales</taxon>
        <taxon>Sistotremastraceae</taxon>
        <taxon>Sertulicium</taxon>
        <taxon>Sertulicium niveocremeum</taxon>
    </lineage>
</organism>
<evidence type="ECO:0000313" key="2">
    <source>
        <dbReference type="EMBL" id="KZS86439.1"/>
    </source>
</evidence>
<feature type="compositionally biased region" description="Polar residues" evidence="1">
    <location>
        <begin position="31"/>
        <end position="40"/>
    </location>
</feature>
<evidence type="ECO:0000256" key="1">
    <source>
        <dbReference type="SAM" id="MobiDB-lite"/>
    </source>
</evidence>
<reference evidence="2 3" key="1">
    <citation type="journal article" date="2016" name="Mol. Biol. Evol.">
        <title>Comparative Genomics of Early-Diverging Mushroom-Forming Fungi Provides Insights into the Origins of Lignocellulose Decay Capabilities.</title>
        <authorList>
            <person name="Nagy L.G."/>
            <person name="Riley R."/>
            <person name="Tritt A."/>
            <person name="Adam C."/>
            <person name="Daum C."/>
            <person name="Floudas D."/>
            <person name="Sun H."/>
            <person name="Yadav J.S."/>
            <person name="Pangilinan J."/>
            <person name="Larsson K.H."/>
            <person name="Matsuura K."/>
            <person name="Barry K."/>
            <person name="Labutti K."/>
            <person name="Kuo R."/>
            <person name="Ohm R.A."/>
            <person name="Bhattacharya S.S."/>
            <person name="Shirouzu T."/>
            <person name="Yoshinaga Y."/>
            <person name="Martin F.M."/>
            <person name="Grigoriev I.V."/>
            <person name="Hibbett D.S."/>
        </authorList>
    </citation>
    <scope>NUCLEOTIDE SEQUENCE [LARGE SCALE GENOMIC DNA]</scope>
    <source>
        <strain evidence="2 3">HHB9708</strain>
    </source>
</reference>
<accession>A0A164M7F3</accession>
<evidence type="ECO:0000313" key="3">
    <source>
        <dbReference type="Proteomes" id="UP000076722"/>
    </source>
</evidence>
<dbReference type="AlphaFoldDB" id="A0A164M7F3"/>